<evidence type="ECO:0000256" key="1">
    <source>
        <dbReference type="SAM" id="MobiDB-lite"/>
    </source>
</evidence>
<accession>A0A7W9V0Z4</accession>
<reference evidence="2 3" key="1">
    <citation type="submission" date="2020-08" db="EMBL/GenBank/DDBJ databases">
        <title>Genomic Encyclopedia of Type Strains, Phase III (KMG-III): the genomes of soil and plant-associated and newly described type strains.</title>
        <authorList>
            <person name="Whitman W."/>
        </authorList>
    </citation>
    <scope>NUCLEOTIDE SEQUENCE [LARGE SCALE GENOMIC DNA]</scope>
    <source>
        <strain evidence="2 3">CECT 8305</strain>
    </source>
</reference>
<dbReference type="AlphaFoldDB" id="A0A7W9V0Z4"/>
<proteinExistence type="predicted"/>
<comment type="caution">
    <text evidence="2">The sequence shown here is derived from an EMBL/GenBank/DDBJ whole genome shotgun (WGS) entry which is preliminary data.</text>
</comment>
<sequence length="131" mass="14696">MRPPDLLPGVLAQRRSNRRRRRAAYLRRRQSHGFRIDVVKDIKRDDTDNQSLGTAIRDASGPQGSDAVDAAGVRNMLLRIGQSGPLPGLSGPIAFDARGNPQHKPMALVELRPEQERRYTYRETAWAGAKR</sequence>
<organism evidence="2 3">
    <name type="scientific">Streptomyces zagrosensis</name>
    <dbReference type="NCBI Taxonomy" id="1042984"/>
    <lineage>
        <taxon>Bacteria</taxon>
        <taxon>Bacillati</taxon>
        <taxon>Actinomycetota</taxon>
        <taxon>Actinomycetes</taxon>
        <taxon>Kitasatosporales</taxon>
        <taxon>Streptomycetaceae</taxon>
        <taxon>Streptomyces</taxon>
    </lineage>
</organism>
<dbReference type="EMBL" id="JACHJL010000011">
    <property type="protein sequence ID" value="MBB5937259.1"/>
    <property type="molecule type" value="Genomic_DNA"/>
</dbReference>
<evidence type="ECO:0000313" key="2">
    <source>
        <dbReference type="EMBL" id="MBB5937259.1"/>
    </source>
</evidence>
<gene>
    <name evidence="2" type="ORF">FHS42_004338</name>
</gene>
<name>A0A7W9V0Z4_9ACTN</name>
<keyword evidence="3" id="KW-1185">Reference proteome</keyword>
<protein>
    <submittedName>
        <fullName evidence="2">Uncharacterized protein</fullName>
    </submittedName>
</protein>
<feature type="region of interest" description="Disordered" evidence="1">
    <location>
        <begin position="46"/>
        <end position="67"/>
    </location>
</feature>
<dbReference type="Proteomes" id="UP000588098">
    <property type="component" value="Unassembled WGS sequence"/>
</dbReference>
<evidence type="ECO:0000313" key="3">
    <source>
        <dbReference type="Proteomes" id="UP000588098"/>
    </source>
</evidence>